<organism evidence="14 15">
    <name type="scientific">Aeromonas cavernicola</name>
    <dbReference type="NCBI Taxonomy" id="1006623"/>
    <lineage>
        <taxon>Bacteria</taxon>
        <taxon>Pseudomonadati</taxon>
        <taxon>Pseudomonadota</taxon>
        <taxon>Gammaproteobacteria</taxon>
        <taxon>Aeromonadales</taxon>
        <taxon>Aeromonadaceae</taxon>
        <taxon>Aeromonas</taxon>
    </lineage>
</organism>
<feature type="domain" description="7,8-dihydro-6-hydroxymethylpterin-pyrophosphokinase" evidence="13">
    <location>
        <begin position="5"/>
        <end position="100"/>
    </location>
</feature>
<dbReference type="AlphaFoldDB" id="A0A2H9U6B2"/>
<keyword evidence="15" id="KW-1185">Reference proteome</keyword>
<sequence length="185" mass="20390">MFYLCSMGSNIEPHTHVSQALTELLTQFGRLHLSSVIQTTPVGMQSSHDFLNCLFIIETPLASPALKALFIAMELAHGRDRQAPDCKIRDRPLDIDILASSEEQDFSSATVDDYLNELLAELYGRTEIQSGKVSLPLHTQLTASKVIEEWQIGLAPLWLGMSSNDRQRPPTIDADAGPGHVVIGH</sequence>
<comment type="function">
    <text evidence="10">Catalyzes the transfer of pyrophosphate from adenosine triphosphate (ATP) to 6-hydroxymethyl-7,8-dihydropterin, an enzymatic step in folate biosynthesis pathway.</text>
</comment>
<evidence type="ECO:0000256" key="7">
    <source>
        <dbReference type="ARBA" id="ARBA00022777"/>
    </source>
</evidence>
<dbReference type="GO" id="GO:0046654">
    <property type="term" value="P:tetrahydrofolate biosynthetic process"/>
    <property type="evidence" value="ECO:0007669"/>
    <property type="project" value="UniProtKB-UniPathway"/>
</dbReference>
<dbReference type="GO" id="GO:0016301">
    <property type="term" value="F:kinase activity"/>
    <property type="evidence" value="ECO:0007669"/>
    <property type="project" value="UniProtKB-KW"/>
</dbReference>
<accession>A0A2H9U6B2</accession>
<gene>
    <name evidence="14" type="primary">folK</name>
    <name evidence="14" type="ORF">CUC53_06645</name>
</gene>
<name>A0A2H9U6B2_9GAMM</name>
<evidence type="ECO:0000256" key="8">
    <source>
        <dbReference type="ARBA" id="ARBA00022840"/>
    </source>
</evidence>
<evidence type="ECO:0000313" key="14">
    <source>
        <dbReference type="EMBL" id="PJG59596.1"/>
    </source>
</evidence>
<dbReference type="PANTHER" id="PTHR43071:SF1">
    <property type="entry name" value="2-AMINO-4-HYDROXY-6-HYDROXYMETHYLDIHYDROPTERIDINE PYROPHOSPHOKINASE"/>
    <property type="match status" value="1"/>
</dbReference>
<evidence type="ECO:0000256" key="1">
    <source>
        <dbReference type="ARBA" id="ARBA00005051"/>
    </source>
</evidence>
<dbReference type="PANTHER" id="PTHR43071">
    <property type="entry name" value="2-AMINO-4-HYDROXY-6-HYDROXYMETHYLDIHYDROPTERIDINE PYROPHOSPHOKINASE"/>
    <property type="match status" value="1"/>
</dbReference>
<keyword evidence="8" id="KW-0067">ATP-binding</keyword>
<dbReference type="EMBL" id="PGGC01000059">
    <property type="protein sequence ID" value="PJG59596.1"/>
    <property type="molecule type" value="Genomic_DNA"/>
</dbReference>
<dbReference type="InterPro" id="IPR035907">
    <property type="entry name" value="Hppk_sf"/>
</dbReference>
<dbReference type="SUPFAM" id="SSF55083">
    <property type="entry name" value="6-hydroxymethyl-7,8-dihydropterin pyrophosphokinase, HPPK"/>
    <property type="match status" value="1"/>
</dbReference>
<dbReference type="Gene3D" id="3.30.70.560">
    <property type="entry name" value="7,8-Dihydro-6-hydroxymethylpterin-pyrophosphokinase HPPK"/>
    <property type="match status" value="1"/>
</dbReference>
<evidence type="ECO:0000259" key="13">
    <source>
        <dbReference type="Pfam" id="PF01288"/>
    </source>
</evidence>
<evidence type="ECO:0000256" key="5">
    <source>
        <dbReference type="ARBA" id="ARBA00022679"/>
    </source>
</evidence>
<dbReference type="InterPro" id="IPR000550">
    <property type="entry name" value="Hppk"/>
</dbReference>
<evidence type="ECO:0000256" key="9">
    <source>
        <dbReference type="ARBA" id="ARBA00022909"/>
    </source>
</evidence>
<evidence type="ECO:0000256" key="6">
    <source>
        <dbReference type="ARBA" id="ARBA00022741"/>
    </source>
</evidence>
<proteinExistence type="inferred from homology"/>
<dbReference type="Pfam" id="PF01288">
    <property type="entry name" value="HPPK"/>
    <property type="match status" value="1"/>
</dbReference>
<evidence type="ECO:0000256" key="12">
    <source>
        <dbReference type="ARBA" id="ARBA00033413"/>
    </source>
</evidence>
<keyword evidence="7 14" id="KW-0418">Kinase</keyword>
<dbReference type="GO" id="GO:0005524">
    <property type="term" value="F:ATP binding"/>
    <property type="evidence" value="ECO:0007669"/>
    <property type="project" value="UniProtKB-KW"/>
</dbReference>
<keyword evidence="9" id="KW-0289">Folate biosynthesis</keyword>
<comment type="pathway">
    <text evidence="1">Cofactor biosynthesis; tetrahydrofolate biosynthesis; 2-amino-4-hydroxy-6-hydroxymethyl-7,8-dihydropteridine diphosphate from 7,8-dihydroneopterin triphosphate: step 4/4.</text>
</comment>
<evidence type="ECO:0000256" key="10">
    <source>
        <dbReference type="ARBA" id="ARBA00029409"/>
    </source>
</evidence>
<dbReference type="EC" id="2.7.6.3" evidence="3"/>
<dbReference type="Proteomes" id="UP000235861">
    <property type="component" value="Unassembled WGS sequence"/>
</dbReference>
<evidence type="ECO:0000256" key="2">
    <source>
        <dbReference type="ARBA" id="ARBA00005810"/>
    </source>
</evidence>
<dbReference type="NCBIfam" id="TIGR01498">
    <property type="entry name" value="folK"/>
    <property type="match status" value="1"/>
</dbReference>
<dbReference type="UniPathway" id="UPA00077">
    <property type="reaction ID" value="UER00155"/>
</dbReference>
<evidence type="ECO:0000256" key="3">
    <source>
        <dbReference type="ARBA" id="ARBA00013253"/>
    </source>
</evidence>
<dbReference type="OrthoDB" id="582926at2"/>
<keyword evidence="5" id="KW-0808">Transferase</keyword>
<keyword evidence="6" id="KW-0547">Nucleotide-binding</keyword>
<evidence type="ECO:0000256" key="4">
    <source>
        <dbReference type="ARBA" id="ARBA00016218"/>
    </source>
</evidence>
<dbReference type="GO" id="GO:0003848">
    <property type="term" value="F:2-amino-4-hydroxy-6-hydroxymethyldihydropteridine diphosphokinase activity"/>
    <property type="evidence" value="ECO:0007669"/>
    <property type="project" value="UniProtKB-EC"/>
</dbReference>
<dbReference type="RefSeq" id="WP_100293421.1">
    <property type="nucleotide sequence ID" value="NZ_PGGC01000059.1"/>
</dbReference>
<evidence type="ECO:0000313" key="15">
    <source>
        <dbReference type="Proteomes" id="UP000235861"/>
    </source>
</evidence>
<comment type="similarity">
    <text evidence="2">Belongs to the HPPK family.</text>
</comment>
<dbReference type="GO" id="GO:0046656">
    <property type="term" value="P:folic acid biosynthetic process"/>
    <property type="evidence" value="ECO:0007669"/>
    <property type="project" value="UniProtKB-KW"/>
</dbReference>
<reference evidence="14 15" key="1">
    <citation type="submission" date="2017-11" db="EMBL/GenBank/DDBJ databases">
        <title>Draft genome sequence of environmental isolate Aeromonas cavernicola sp. nov. MDC 2508.</title>
        <authorList>
            <person name="Colston S.M."/>
            <person name="Navarro A."/>
            <person name="Martinez-Murcia A.J."/>
            <person name="Graf J."/>
        </authorList>
    </citation>
    <scope>NUCLEOTIDE SEQUENCE [LARGE SCALE GENOMIC DNA]</scope>
    <source>
        <strain evidence="14 15">MDC 2508</strain>
    </source>
</reference>
<evidence type="ECO:0000256" key="11">
    <source>
        <dbReference type="ARBA" id="ARBA00029766"/>
    </source>
</evidence>
<protein>
    <recommendedName>
        <fullName evidence="4">2-amino-4-hydroxy-6-hydroxymethyldihydropteridine pyrophosphokinase</fullName>
        <ecNumber evidence="3">2.7.6.3</ecNumber>
    </recommendedName>
    <alternativeName>
        <fullName evidence="11">6-hydroxymethyl-7,8-dihydropterin pyrophosphokinase</fullName>
    </alternativeName>
    <alternativeName>
        <fullName evidence="12">7,8-dihydro-6-hydroxymethylpterin-pyrophosphokinase</fullName>
    </alternativeName>
</protein>
<comment type="caution">
    <text evidence="14">The sequence shown here is derived from an EMBL/GenBank/DDBJ whole genome shotgun (WGS) entry which is preliminary data.</text>
</comment>